<organism evidence="1 2">
    <name type="scientific">Turnera subulata</name>
    <dbReference type="NCBI Taxonomy" id="218843"/>
    <lineage>
        <taxon>Eukaryota</taxon>
        <taxon>Viridiplantae</taxon>
        <taxon>Streptophyta</taxon>
        <taxon>Embryophyta</taxon>
        <taxon>Tracheophyta</taxon>
        <taxon>Spermatophyta</taxon>
        <taxon>Magnoliopsida</taxon>
        <taxon>eudicotyledons</taxon>
        <taxon>Gunneridae</taxon>
        <taxon>Pentapetalae</taxon>
        <taxon>rosids</taxon>
        <taxon>fabids</taxon>
        <taxon>Malpighiales</taxon>
        <taxon>Passifloraceae</taxon>
        <taxon>Turnera</taxon>
    </lineage>
</organism>
<reference evidence="1" key="1">
    <citation type="submission" date="2022-02" db="EMBL/GenBank/DDBJ databases">
        <authorList>
            <person name="Henning P.M."/>
            <person name="McCubbin A.G."/>
            <person name="Shore J.S."/>
        </authorList>
    </citation>
    <scope>NUCLEOTIDE SEQUENCE</scope>
    <source>
        <strain evidence="1">F60SS</strain>
        <tissue evidence="1">Leaves</tissue>
    </source>
</reference>
<feature type="non-terminal residue" evidence="1">
    <location>
        <position position="1"/>
    </location>
</feature>
<accession>A0A9Q0FEL7</accession>
<evidence type="ECO:0000313" key="2">
    <source>
        <dbReference type="Proteomes" id="UP001141552"/>
    </source>
</evidence>
<dbReference type="Proteomes" id="UP001141552">
    <property type="component" value="Unassembled WGS sequence"/>
</dbReference>
<proteinExistence type="predicted"/>
<keyword evidence="2" id="KW-1185">Reference proteome</keyword>
<name>A0A9Q0FEL7_9ROSI</name>
<comment type="caution">
    <text evidence="1">The sequence shown here is derived from an EMBL/GenBank/DDBJ whole genome shotgun (WGS) entry which is preliminary data.</text>
</comment>
<dbReference type="AlphaFoldDB" id="A0A9Q0FEL7"/>
<gene>
    <name evidence="1" type="ORF">Tsubulata_014516</name>
</gene>
<dbReference type="EMBL" id="JAKUCV010005907">
    <property type="protein sequence ID" value="KAJ4829374.1"/>
    <property type="molecule type" value="Genomic_DNA"/>
</dbReference>
<reference evidence="1" key="2">
    <citation type="journal article" date="2023" name="Plants (Basel)">
        <title>Annotation of the Turnera subulata (Passifloraceae) Draft Genome Reveals the S-Locus Evolved after the Divergence of Turneroideae from Passifloroideae in a Stepwise Manner.</title>
        <authorList>
            <person name="Henning P.M."/>
            <person name="Roalson E.H."/>
            <person name="Mir W."/>
            <person name="McCubbin A.G."/>
            <person name="Shore J.S."/>
        </authorList>
    </citation>
    <scope>NUCLEOTIDE SEQUENCE</scope>
    <source>
        <strain evidence="1">F60SS</strain>
    </source>
</reference>
<evidence type="ECO:0000313" key="1">
    <source>
        <dbReference type="EMBL" id="KAJ4829374.1"/>
    </source>
</evidence>
<protein>
    <submittedName>
        <fullName evidence="1">Uncharacterized protein</fullName>
    </submittedName>
</protein>
<sequence>RSVNCFQQRIATVVSGGTRASIKWLEVVLGDPSRALLLWGRTAVTAAVSGGHVTPAAFLSSDPALVWSCFLRSSSRQGRKQQPCTIDCKGARSLRVPLLQPFTGANEVSLNGPTPESPSFIDCRLDPLDPRAILCFSTGSYSENGSHGQWQSLSLSVV</sequence>